<evidence type="ECO:0000313" key="3">
    <source>
        <dbReference type="RefSeq" id="XP_026499941.2"/>
    </source>
</evidence>
<keyword evidence="1" id="KW-0732">Signal</keyword>
<dbReference type="RefSeq" id="XP_026499941.2">
    <property type="nucleotide sequence ID" value="XM_026644156.2"/>
</dbReference>
<dbReference type="SUPFAM" id="SSF54060">
    <property type="entry name" value="His-Me finger endonucleases"/>
    <property type="match status" value="1"/>
</dbReference>
<dbReference type="OMA" id="SPNYFRE"/>
<gene>
    <name evidence="3" type="primary">LOC113403572</name>
</gene>
<feature type="chain" id="PRO_5045939455" evidence="1">
    <location>
        <begin position="20"/>
        <end position="402"/>
    </location>
</feature>
<keyword evidence="2" id="KW-1185">Reference proteome</keyword>
<feature type="signal peptide" evidence="1">
    <location>
        <begin position="1"/>
        <end position="19"/>
    </location>
</feature>
<dbReference type="InterPro" id="IPR044929">
    <property type="entry name" value="DNA/RNA_non-sp_Endonuclease_sf"/>
</dbReference>
<evidence type="ECO:0000313" key="2">
    <source>
        <dbReference type="Proteomes" id="UP001652626"/>
    </source>
</evidence>
<sequence>MDWTQCLVLLYCFCHGAISTEPPCVIELQCAECVPDNMPLVTSQRAAHGDEVALSCGAGRLLAFPLAAGVLARCEAGRYRVPLDGSLRHLLELGCQENVFEDVLHAVEYCSPPLRGRVYQLQEENSNIRHMATLCFDEDRGIATFARVSNAPANALRLPPHSEQRAPLSLFGNFNDMFDSNTRSIAEKLYSDDDRMNRRLRELFKHEKFSFAGQNLTAAGLLSAHYFDDQNMRVADFVSNKVAVWASVATGNLEHMQRDVAKFAKMTRPHATIDVYAGTHGAMSLRTGHSRKEIFLRASRFPVPQYIWTVVHDKLGKRALAVAVLNDPFVAVSEIREAVFCESACAHVSWLAALRRHRNYESPLYGLAFCCGVHDFARVVAELPAALLADVPPGRAGLLTDL</sequence>
<dbReference type="GeneID" id="113403572"/>
<name>A0A8B8IW89_VANTA</name>
<dbReference type="Proteomes" id="UP001652626">
    <property type="component" value="Chromosome 16"/>
</dbReference>
<organism evidence="2 3">
    <name type="scientific">Vanessa tameamea</name>
    <name type="common">Kamehameha butterfly</name>
    <dbReference type="NCBI Taxonomy" id="334116"/>
    <lineage>
        <taxon>Eukaryota</taxon>
        <taxon>Metazoa</taxon>
        <taxon>Ecdysozoa</taxon>
        <taxon>Arthropoda</taxon>
        <taxon>Hexapoda</taxon>
        <taxon>Insecta</taxon>
        <taxon>Pterygota</taxon>
        <taxon>Neoptera</taxon>
        <taxon>Endopterygota</taxon>
        <taxon>Lepidoptera</taxon>
        <taxon>Glossata</taxon>
        <taxon>Ditrysia</taxon>
        <taxon>Papilionoidea</taxon>
        <taxon>Nymphalidae</taxon>
        <taxon>Nymphalinae</taxon>
        <taxon>Vanessa</taxon>
    </lineage>
</organism>
<dbReference type="Gene3D" id="3.40.570.10">
    <property type="entry name" value="Extracellular Endonuclease, subunit A"/>
    <property type="match status" value="1"/>
</dbReference>
<evidence type="ECO:0000256" key="1">
    <source>
        <dbReference type="SAM" id="SignalP"/>
    </source>
</evidence>
<accession>A0A8B8IW89</accession>
<protein>
    <submittedName>
        <fullName evidence="3">Uncharacterized protein LOC113403572</fullName>
    </submittedName>
</protein>
<dbReference type="AlphaFoldDB" id="A0A8B8IW89"/>
<dbReference type="InterPro" id="IPR044925">
    <property type="entry name" value="His-Me_finger_sf"/>
</dbReference>
<dbReference type="OrthoDB" id="7409492at2759"/>
<reference evidence="3" key="1">
    <citation type="submission" date="2025-08" db="UniProtKB">
        <authorList>
            <consortium name="RefSeq"/>
        </authorList>
    </citation>
    <scope>IDENTIFICATION</scope>
    <source>
        <tissue evidence="3">Whole body</tissue>
    </source>
</reference>
<proteinExistence type="predicted"/>